<dbReference type="InterPro" id="IPR039424">
    <property type="entry name" value="SBP_5"/>
</dbReference>
<accession>A0ABW5U1T2</accession>
<dbReference type="SUPFAM" id="SSF53850">
    <property type="entry name" value="Periplasmic binding protein-like II"/>
    <property type="match status" value="1"/>
</dbReference>
<protein>
    <submittedName>
        <fullName evidence="4">ABC transporter substrate-binding protein</fullName>
    </submittedName>
</protein>
<dbReference type="Gene3D" id="3.40.190.10">
    <property type="entry name" value="Periplasmic binding protein-like II"/>
    <property type="match status" value="1"/>
</dbReference>
<dbReference type="EMBL" id="JBHUMP010000003">
    <property type="protein sequence ID" value="MFD2738909.1"/>
    <property type="molecule type" value="Genomic_DNA"/>
</dbReference>
<dbReference type="RefSeq" id="WP_386372058.1">
    <property type="nucleotide sequence ID" value="NZ_JBHUMP010000003.1"/>
</dbReference>
<dbReference type="Gene3D" id="3.90.76.10">
    <property type="entry name" value="Dipeptide-binding Protein, Domain 1"/>
    <property type="match status" value="1"/>
</dbReference>
<evidence type="ECO:0000256" key="2">
    <source>
        <dbReference type="ARBA" id="ARBA00005695"/>
    </source>
</evidence>
<comment type="subcellular location">
    <subcellularLocation>
        <location evidence="1">Periplasm</location>
    </subcellularLocation>
</comment>
<comment type="caution">
    <text evidence="4">The sequence shown here is derived from an EMBL/GenBank/DDBJ whole genome shotgun (WGS) entry which is preliminary data.</text>
</comment>
<dbReference type="InterPro" id="IPR006311">
    <property type="entry name" value="TAT_signal"/>
</dbReference>
<evidence type="ECO:0000313" key="4">
    <source>
        <dbReference type="EMBL" id="MFD2738909.1"/>
    </source>
</evidence>
<evidence type="ECO:0000259" key="3">
    <source>
        <dbReference type="Pfam" id="PF00496"/>
    </source>
</evidence>
<proteinExistence type="inferred from homology"/>
<gene>
    <name evidence="4" type="ORF">ACFSUD_04955</name>
</gene>
<evidence type="ECO:0000313" key="5">
    <source>
        <dbReference type="Proteomes" id="UP001597474"/>
    </source>
</evidence>
<dbReference type="PROSITE" id="PS51318">
    <property type="entry name" value="TAT"/>
    <property type="match status" value="1"/>
</dbReference>
<sequence>MTIKTNRRSLLLGAGALGATGLLGLSGQPLRAQNAPQKGGTFRMAIADFDSGETLDPQVHETKFMTLLQWQLRNNLIEVGPGGVLVPELATSWEGSEDSLTWVFKLREGVEFHNGKSMSADDVVFSLNLHRGDDTVSQVKALTQQIADVKASAPHEVTVTLHAPNATFPSLMTVINLLVVPADDMNFDAGIGTGGYILESYEPGVKARVTRNPNYWKEGRGHFEAVETLAIRDVNARTTALQTGQVDAMNFVDPTTARLMQMMPGVDLVQTQGKVHYAFSIDTTAGVYTDNDVRRAMKLAINRQEIVDKVLGGFGSIANDQSISSAYPNYNPNLPQHEYDPDEARALMKKAGAENEVHRLHVSETPFAGAVDAAQLYSEHAAAAGITIEVAREPEDGYWSKVWGKVPFFAERWSGRANEDLMLSLAYSRESIGSWNSTHWDNDAFNKALTAARSERDDAKRRELLWECQALLSAKGGVVAPVWADYLDAKSEKVSTPEQVAGDWDMDGCRASERWWFNA</sequence>
<name>A0ABW5U1T2_9RHOB</name>
<evidence type="ECO:0000256" key="1">
    <source>
        <dbReference type="ARBA" id="ARBA00004418"/>
    </source>
</evidence>
<keyword evidence="5" id="KW-1185">Reference proteome</keyword>
<reference evidence="5" key="1">
    <citation type="journal article" date="2019" name="Int. J. Syst. Evol. Microbiol.">
        <title>The Global Catalogue of Microorganisms (GCM) 10K type strain sequencing project: providing services to taxonomists for standard genome sequencing and annotation.</title>
        <authorList>
            <consortium name="The Broad Institute Genomics Platform"/>
            <consortium name="The Broad Institute Genome Sequencing Center for Infectious Disease"/>
            <person name="Wu L."/>
            <person name="Ma J."/>
        </authorList>
    </citation>
    <scope>NUCLEOTIDE SEQUENCE [LARGE SCALE GENOMIC DNA]</scope>
    <source>
        <strain evidence="5">TISTR 2562</strain>
    </source>
</reference>
<feature type="domain" description="Solute-binding protein family 5" evidence="3">
    <location>
        <begin position="85"/>
        <end position="420"/>
    </location>
</feature>
<dbReference type="PIRSF" id="PIRSF002741">
    <property type="entry name" value="MppA"/>
    <property type="match status" value="1"/>
</dbReference>
<comment type="similarity">
    <text evidence="2">Belongs to the bacterial solute-binding protein 5 family.</text>
</comment>
<dbReference type="InterPro" id="IPR030678">
    <property type="entry name" value="Peptide/Ni-bd"/>
</dbReference>
<dbReference type="Pfam" id="PF00496">
    <property type="entry name" value="SBP_bac_5"/>
    <property type="match status" value="1"/>
</dbReference>
<dbReference type="CDD" id="cd08503">
    <property type="entry name" value="PBP2_NikA_DppA_OppA_like_17"/>
    <property type="match status" value="1"/>
</dbReference>
<dbReference type="PANTHER" id="PTHR30290">
    <property type="entry name" value="PERIPLASMIC BINDING COMPONENT OF ABC TRANSPORTER"/>
    <property type="match status" value="1"/>
</dbReference>
<dbReference type="Proteomes" id="UP001597474">
    <property type="component" value="Unassembled WGS sequence"/>
</dbReference>
<organism evidence="4 5">
    <name type="scientific">Sulfitobacter aestuarii</name>
    <dbReference type="NCBI Taxonomy" id="2161676"/>
    <lineage>
        <taxon>Bacteria</taxon>
        <taxon>Pseudomonadati</taxon>
        <taxon>Pseudomonadota</taxon>
        <taxon>Alphaproteobacteria</taxon>
        <taxon>Rhodobacterales</taxon>
        <taxon>Roseobacteraceae</taxon>
        <taxon>Sulfitobacter</taxon>
    </lineage>
</organism>
<dbReference type="InterPro" id="IPR000914">
    <property type="entry name" value="SBP_5_dom"/>
</dbReference>
<dbReference type="Gene3D" id="3.10.105.10">
    <property type="entry name" value="Dipeptide-binding Protein, Domain 3"/>
    <property type="match status" value="1"/>
</dbReference>